<evidence type="ECO:0000256" key="1">
    <source>
        <dbReference type="ARBA" id="ARBA00004141"/>
    </source>
</evidence>
<dbReference type="InterPro" id="IPR036640">
    <property type="entry name" value="ABC1_TM_sf"/>
</dbReference>
<dbReference type="Pfam" id="PF00664">
    <property type="entry name" value="ABC_membrane"/>
    <property type="match status" value="1"/>
</dbReference>
<comment type="caution">
    <text evidence="8">The sequence shown here is derived from an EMBL/GenBank/DDBJ whole genome shotgun (WGS) entry which is preliminary data.</text>
</comment>
<keyword evidence="3 6" id="KW-1133">Transmembrane helix</keyword>
<name>A0ABP1PLT7_9HEXA</name>
<dbReference type="Proteomes" id="UP001642540">
    <property type="component" value="Unassembled WGS sequence"/>
</dbReference>
<dbReference type="SUPFAM" id="SSF90123">
    <property type="entry name" value="ABC transporter transmembrane region"/>
    <property type="match status" value="1"/>
</dbReference>
<protein>
    <recommendedName>
        <fullName evidence="7">ABC transmembrane type-1 domain-containing protein</fullName>
    </recommendedName>
</protein>
<keyword evidence="9" id="KW-1185">Reference proteome</keyword>
<feature type="domain" description="ABC transmembrane type-1" evidence="7">
    <location>
        <begin position="1"/>
        <end position="247"/>
    </location>
</feature>
<evidence type="ECO:0000313" key="9">
    <source>
        <dbReference type="Proteomes" id="UP001642540"/>
    </source>
</evidence>
<evidence type="ECO:0000256" key="5">
    <source>
        <dbReference type="SAM" id="MobiDB-lite"/>
    </source>
</evidence>
<dbReference type="InterPro" id="IPR039421">
    <property type="entry name" value="Type_1_exporter"/>
</dbReference>
<organism evidence="8 9">
    <name type="scientific">Orchesella dallaii</name>
    <dbReference type="NCBI Taxonomy" id="48710"/>
    <lineage>
        <taxon>Eukaryota</taxon>
        <taxon>Metazoa</taxon>
        <taxon>Ecdysozoa</taxon>
        <taxon>Arthropoda</taxon>
        <taxon>Hexapoda</taxon>
        <taxon>Collembola</taxon>
        <taxon>Entomobryomorpha</taxon>
        <taxon>Entomobryoidea</taxon>
        <taxon>Orchesellidae</taxon>
        <taxon>Orchesellinae</taxon>
        <taxon>Orchesella</taxon>
    </lineage>
</organism>
<dbReference type="PROSITE" id="PS50929">
    <property type="entry name" value="ABC_TM1F"/>
    <property type="match status" value="1"/>
</dbReference>
<accession>A0ABP1PLT7</accession>
<feature type="transmembrane region" description="Helical" evidence="6">
    <location>
        <begin position="38"/>
        <end position="62"/>
    </location>
</feature>
<evidence type="ECO:0000313" key="8">
    <source>
        <dbReference type="EMBL" id="CAL8070818.1"/>
    </source>
</evidence>
<evidence type="ECO:0000259" key="7">
    <source>
        <dbReference type="PROSITE" id="PS50929"/>
    </source>
</evidence>
<keyword evidence="4 6" id="KW-0472">Membrane</keyword>
<evidence type="ECO:0000256" key="4">
    <source>
        <dbReference type="ARBA" id="ARBA00023136"/>
    </source>
</evidence>
<dbReference type="CDD" id="cd18577">
    <property type="entry name" value="ABC_6TM_Pgp_ABCB1_D1_like"/>
    <property type="match status" value="1"/>
</dbReference>
<dbReference type="Gene3D" id="1.20.1560.10">
    <property type="entry name" value="ABC transporter type 1, transmembrane domain"/>
    <property type="match status" value="1"/>
</dbReference>
<comment type="subcellular location">
    <subcellularLocation>
        <location evidence="1">Membrane</location>
        <topology evidence="1">Multi-pass membrane protein</topology>
    </subcellularLocation>
</comment>
<dbReference type="EMBL" id="CAXLJM020000004">
    <property type="protein sequence ID" value="CAL8070818.1"/>
    <property type="molecule type" value="Genomic_DNA"/>
</dbReference>
<sequence>MVTKAMVDYASNTSRQCPPPTDVQAKSSPFMEEVEKFVIYQCLIGAFSIFAGYLFVSVLNYVAEKQVYKLRKEYFRKLMEQDMSWFDKNSKRDFSSRMVDDMLKLQKAMSEKLGMLVSAIINCIVLMALSFACGWKLTLALAAFIPVLAMITGFDANVQKSTMTSKEQRAYAEAGEVAEEVLSNIRTVQAFNGQYKEVERYNLKILRAKRVAYKRHVLSGLGVGLIWMMFFLMFAFAFWYGSVLVVDSRERGDGLYLIRPAK</sequence>
<feature type="region of interest" description="Disordered" evidence="5">
    <location>
        <begin position="1"/>
        <end position="22"/>
    </location>
</feature>
<evidence type="ECO:0000256" key="3">
    <source>
        <dbReference type="ARBA" id="ARBA00022989"/>
    </source>
</evidence>
<evidence type="ECO:0000256" key="6">
    <source>
        <dbReference type="SAM" id="Phobius"/>
    </source>
</evidence>
<feature type="transmembrane region" description="Helical" evidence="6">
    <location>
        <begin position="113"/>
        <end position="132"/>
    </location>
</feature>
<dbReference type="PANTHER" id="PTHR43394:SF27">
    <property type="entry name" value="ATP-DEPENDENT TRANSLOCASE ABCB1-LIKE"/>
    <property type="match status" value="1"/>
</dbReference>
<evidence type="ECO:0000256" key="2">
    <source>
        <dbReference type="ARBA" id="ARBA00022692"/>
    </source>
</evidence>
<reference evidence="8 9" key="1">
    <citation type="submission" date="2024-08" db="EMBL/GenBank/DDBJ databases">
        <authorList>
            <person name="Cucini C."/>
            <person name="Frati F."/>
        </authorList>
    </citation>
    <scope>NUCLEOTIDE SEQUENCE [LARGE SCALE GENOMIC DNA]</scope>
</reference>
<feature type="transmembrane region" description="Helical" evidence="6">
    <location>
        <begin position="138"/>
        <end position="158"/>
    </location>
</feature>
<feature type="transmembrane region" description="Helical" evidence="6">
    <location>
        <begin position="217"/>
        <end position="240"/>
    </location>
</feature>
<dbReference type="InterPro" id="IPR011527">
    <property type="entry name" value="ABC1_TM_dom"/>
</dbReference>
<dbReference type="PANTHER" id="PTHR43394">
    <property type="entry name" value="ATP-DEPENDENT PERMEASE MDL1, MITOCHONDRIAL"/>
    <property type="match status" value="1"/>
</dbReference>
<gene>
    <name evidence="8" type="ORF">ODALV1_LOCUS1444</name>
</gene>
<proteinExistence type="predicted"/>
<keyword evidence="2 6" id="KW-0812">Transmembrane</keyword>